<comment type="caution">
    <text evidence="1">The sequence shown here is derived from an EMBL/GenBank/DDBJ whole genome shotgun (WGS) entry which is preliminary data.</text>
</comment>
<protein>
    <submittedName>
        <fullName evidence="1">Uncharacterized protein</fullName>
    </submittedName>
</protein>
<sequence length="145" mass="16435">MEEANKGVIDLTDRIFQELLKKPGFKEGTRTVLQNIDPEASRRLVRTMMWQDPEFFLGLLGAVPSIFNSLIQCLDELLIQLNDKFSPLLLHDFMKSLVLSIDKKSLESIVRNGKVLAAELWAIAEETYQEQNDSNTNTEGGEHGK</sequence>
<accession>A0A0W8FR12</accession>
<proteinExistence type="predicted"/>
<evidence type="ECO:0000313" key="1">
    <source>
        <dbReference type="EMBL" id="KUG23286.1"/>
    </source>
</evidence>
<name>A0A0W8FR12_9ZZZZ</name>
<dbReference type="AlphaFoldDB" id="A0A0W8FR12"/>
<gene>
    <name evidence="1" type="ORF">ASZ90_006947</name>
</gene>
<organism evidence="1">
    <name type="scientific">hydrocarbon metagenome</name>
    <dbReference type="NCBI Taxonomy" id="938273"/>
    <lineage>
        <taxon>unclassified sequences</taxon>
        <taxon>metagenomes</taxon>
        <taxon>ecological metagenomes</taxon>
    </lineage>
</organism>
<reference evidence="1" key="1">
    <citation type="journal article" date="2015" name="Proc. Natl. Acad. Sci. U.S.A.">
        <title>Networks of energetic and metabolic interactions define dynamics in microbial communities.</title>
        <authorList>
            <person name="Embree M."/>
            <person name="Liu J.K."/>
            <person name="Al-Bassam M.M."/>
            <person name="Zengler K."/>
        </authorList>
    </citation>
    <scope>NUCLEOTIDE SEQUENCE</scope>
</reference>
<dbReference type="EMBL" id="LNQE01000914">
    <property type="protein sequence ID" value="KUG23286.1"/>
    <property type="molecule type" value="Genomic_DNA"/>
</dbReference>